<dbReference type="GO" id="GO:0030170">
    <property type="term" value="F:pyridoxal phosphate binding"/>
    <property type="evidence" value="ECO:0007669"/>
    <property type="project" value="InterPro"/>
</dbReference>
<dbReference type="Proteomes" id="UP000264313">
    <property type="component" value="Unassembled WGS sequence"/>
</dbReference>
<accession>A0A351RCC0</accession>
<evidence type="ECO:0000256" key="1">
    <source>
        <dbReference type="ARBA" id="ARBA00007970"/>
    </source>
</evidence>
<comment type="similarity">
    <text evidence="1">Belongs to the class-II pyridoxal-phosphate-dependent aminotransferase family. Histidinol-phosphate aminotransferase subfamily.</text>
</comment>
<protein>
    <submittedName>
        <fullName evidence="6">Histidinol-phosphate transaminase</fullName>
        <ecNumber evidence="6">2.6.1.9</ecNumber>
    </submittedName>
</protein>
<evidence type="ECO:0000256" key="3">
    <source>
        <dbReference type="ARBA" id="ARBA00022679"/>
    </source>
</evidence>
<dbReference type="InterPro" id="IPR050106">
    <property type="entry name" value="HistidinolP_aminotransfase"/>
</dbReference>
<keyword evidence="2 6" id="KW-0032">Aminotransferase</keyword>
<evidence type="ECO:0000313" key="7">
    <source>
        <dbReference type="Proteomes" id="UP000264313"/>
    </source>
</evidence>
<dbReference type="Gene3D" id="3.40.640.10">
    <property type="entry name" value="Type I PLP-dependent aspartate aminotransferase-like (Major domain)"/>
    <property type="match status" value="1"/>
</dbReference>
<evidence type="ECO:0000256" key="2">
    <source>
        <dbReference type="ARBA" id="ARBA00022576"/>
    </source>
</evidence>
<dbReference type="InterPro" id="IPR015421">
    <property type="entry name" value="PyrdxlP-dep_Trfase_major"/>
</dbReference>
<dbReference type="PANTHER" id="PTHR43643">
    <property type="entry name" value="HISTIDINOL-PHOSPHATE AMINOTRANSFERASE 2"/>
    <property type="match status" value="1"/>
</dbReference>
<dbReference type="InterPro" id="IPR015424">
    <property type="entry name" value="PyrdxlP-dep_Trfase"/>
</dbReference>
<dbReference type="Pfam" id="PF00155">
    <property type="entry name" value="Aminotran_1_2"/>
    <property type="match status" value="1"/>
</dbReference>
<gene>
    <name evidence="6" type="ORF">DCW48_09165</name>
</gene>
<keyword evidence="4" id="KW-0663">Pyridoxal phosphate</keyword>
<reference evidence="6 7" key="1">
    <citation type="journal article" date="2018" name="Nat. Biotechnol.">
        <title>A standardized bacterial taxonomy based on genome phylogeny substantially revises the tree of life.</title>
        <authorList>
            <person name="Parks D.H."/>
            <person name="Chuvochina M."/>
            <person name="Waite D.W."/>
            <person name="Rinke C."/>
            <person name="Skarshewski A."/>
            <person name="Chaumeil P.A."/>
            <person name="Hugenholtz P."/>
        </authorList>
    </citation>
    <scope>NUCLEOTIDE SEQUENCE [LARGE SCALE GENOMIC DNA]</scope>
    <source>
        <strain evidence="6">UBA9958</strain>
    </source>
</reference>
<dbReference type="EC" id="2.6.1.9" evidence="6"/>
<evidence type="ECO:0000259" key="5">
    <source>
        <dbReference type="Pfam" id="PF00155"/>
    </source>
</evidence>
<evidence type="ECO:0000256" key="4">
    <source>
        <dbReference type="ARBA" id="ARBA00022898"/>
    </source>
</evidence>
<dbReference type="InterPro" id="IPR004839">
    <property type="entry name" value="Aminotransferase_I/II_large"/>
</dbReference>
<keyword evidence="3 6" id="KW-0808">Transferase</keyword>
<dbReference type="SUPFAM" id="SSF53383">
    <property type="entry name" value="PLP-dependent transferases"/>
    <property type="match status" value="1"/>
</dbReference>
<organism evidence="6 7">
    <name type="scientific">Methylotenera mobilis</name>
    <dbReference type="NCBI Taxonomy" id="359408"/>
    <lineage>
        <taxon>Bacteria</taxon>
        <taxon>Pseudomonadati</taxon>
        <taxon>Pseudomonadota</taxon>
        <taxon>Betaproteobacteria</taxon>
        <taxon>Nitrosomonadales</taxon>
        <taxon>Methylophilaceae</taxon>
        <taxon>Methylotenera</taxon>
    </lineage>
</organism>
<feature type="non-terminal residue" evidence="6">
    <location>
        <position position="85"/>
    </location>
</feature>
<dbReference type="EMBL" id="DNAA01000216">
    <property type="protein sequence ID" value="HBA09691.1"/>
    <property type="molecule type" value="Genomic_DNA"/>
</dbReference>
<comment type="caution">
    <text evidence="6">The sequence shown here is derived from an EMBL/GenBank/DDBJ whole genome shotgun (WGS) entry which is preliminary data.</text>
</comment>
<dbReference type="AlphaFoldDB" id="A0A351RCC0"/>
<dbReference type="Gene3D" id="3.90.1150.10">
    <property type="entry name" value="Aspartate Aminotransferase, domain 1"/>
    <property type="match status" value="1"/>
</dbReference>
<evidence type="ECO:0000313" key="6">
    <source>
        <dbReference type="EMBL" id="HBA09691.1"/>
    </source>
</evidence>
<dbReference type="InterPro" id="IPR015422">
    <property type="entry name" value="PyrdxlP-dep_Trfase_small"/>
</dbReference>
<name>A0A351RCC0_9PROT</name>
<feature type="domain" description="Aminotransferase class I/classII large" evidence="5">
    <location>
        <begin position="25"/>
        <end position="85"/>
    </location>
</feature>
<dbReference type="GO" id="GO:0004400">
    <property type="term" value="F:histidinol-phosphate transaminase activity"/>
    <property type="evidence" value="ECO:0007669"/>
    <property type="project" value="UniProtKB-EC"/>
</dbReference>
<sequence length="85" mass="9400">MSKYWSDVVHKLTPYVPGEQPKINNLVKLNTNENPYGPSQKVIEALKLEAAETLRLYPDPNSDALKAAIAKVHHLDSSQVFVGNG</sequence>
<proteinExistence type="inferred from homology"/>
<dbReference type="PANTHER" id="PTHR43643:SF3">
    <property type="entry name" value="HISTIDINOL-PHOSPHATE AMINOTRANSFERASE"/>
    <property type="match status" value="1"/>
</dbReference>